<proteinExistence type="predicted"/>
<organism evidence="1 2">
    <name type="scientific">Pseudomonas phage vB_PaeM_PA5oct</name>
    <dbReference type="NCBI Taxonomy" id="2163605"/>
    <lineage>
        <taxon>Viruses</taxon>
        <taxon>Duplodnaviria</taxon>
        <taxon>Heunggongvirae</taxon>
        <taxon>Uroviricota</taxon>
        <taxon>Caudoviricetes</taxon>
        <taxon>Arenbergviridae</taxon>
        <taxon>Wroclawvirus</taxon>
        <taxon>Wroclawvirus PA5oct</taxon>
    </lineage>
</organism>
<evidence type="ECO:0000313" key="1">
    <source>
        <dbReference type="EMBL" id="QCG76255.1"/>
    </source>
</evidence>
<dbReference type="EMBL" id="MK797984">
    <property type="protein sequence ID" value="QCG76255.1"/>
    <property type="molecule type" value="Genomic_DNA"/>
</dbReference>
<sequence>MYNFEKFITEYLYNKKETEHYGYFSIYNSIILKCISGCSDEHYEFISNSFISYKCKKKLIIEFSVKSKDNIYHSIKLAAKYHSKTKEKLDTITNVDNLFLFETKIGIIGNNLSVYVDLGEVEYIV</sequence>
<gene>
    <name evidence="1" type="ORF">EST35_0375</name>
</gene>
<dbReference type="Proteomes" id="UP000316733">
    <property type="component" value="Segment"/>
</dbReference>
<keyword evidence="2" id="KW-1185">Reference proteome</keyword>
<reference evidence="2" key="1">
    <citation type="journal article" date="2020" name="bioRxiv">
        <title>Integrative omics analysis of Pseudomonas aeruginosa virus PA5oct highlights the molecular complexity of jumbo phages.</title>
        <authorList>
            <person name="Lood C."/>
            <person name="Danis-Wlodarczyk K."/>
            <person name="Blasdel B.G."/>
            <person name="Jang H.B."/>
            <person name="Vandenheuvel D."/>
            <person name="Briers Y."/>
            <person name="Noben J.-P."/>
            <person name="van Noort V."/>
            <person name="Drulis-Kawa Z."/>
            <person name="Lavigne R."/>
        </authorList>
    </citation>
    <scope>NUCLEOTIDE SEQUENCE [LARGE SCALE GENOMIC DNA]</scope>
</reference>
<accession>A0A4Y5JVA8</accession>
<evidence type="ECO:0000313" key="2">
    <source>
        <dbReference type="Proteomes" id="UP000316733"/>
    </source>
</evidence>
<name>A0A4Y5JVA8_9CAUD</name>
<protein>
    <submittedName>
        <fullName evidence="1">Uncharacterized protein</fullName>
    </submittedName>
</protein>